<evidence type="ECO:0000259" key="2">
    <source>
        <dbReference type="Pfam" id="PF07833"/>
    </source>
</evidence>
<accession>A0ABT9TZX5</accession>
<dbReference type="InterPro" id="IPR036582">
    <property type="entry name" value="Mao_N_sf"/>
</dbReference>
<proteinExistence type="predicted"/>
<dbReference type="RefSeq" id="WP_307203853.1">
    <property type="nucleotide sequence ID" value="NZ_JAUSST010000002.1"/>
</dbReference>
<organism evidence="3 4">
    <name type="scientific">Paenibacillus harenae</name>
    <dbReference type="NCBI Taxonomy" id="306543"/>
    <lineage>
        <taxon>Bacteria</taxon>
        <taxon>Bacillati</taxon>
        <taxon>Bacillota</taxon>
        <taxon>Bacilli</taxon>
        <taxon>Bacillales</taxon>
        <taxon>Paenibacillaceae</taxon>
        <taxon>Paenibacillus</taxon>
    </lineage>
</organism>
<dbReference type="Proteomes" id="UP001229346">
    <property type="component" value="Unassembled WGS sequence"/>
</dbReference>
<dbReference type="EMBL" id="JAUSSU010000004">
    <property type="protein sequence ID" value="MDQ0112921.1"/>
    <property type="molecule type" value="Genomic_DNA"/>
</dbReference>
<name>A0ABT9TZX5_PAEHA</name>
<feature type="domain" description="Copper amine oxidase-like N-terminal" evidence="2">
    <location>
        <begin position="38"/>
        <end position="91"/>
    </location>
</feature>
<keyword evidence="1" id="KW-0732">Signal</keyword>
<evidence type="ECO:0000313" key="3">
    <source>
        <dbReference type="EMBL" id="MDQ0112921.1"/>
    </source>
</evidence>
<comment type="caution">
    <text evidence="3">The sequence shown here is derived from an EMBL/GenBank/DDBJ whole genome shotgun (WGS) entry which is preliminary data.</text>
</comment>
<dbReference type="InterPro" id="IPR012854">
    <property type="entry name" value="Cu_amine_oxidase-like_N"/>
</dbReference>
<evidence type="ECO:0000313" key="4">
    <source>
        <dbReference type="Proteomes" id="UP001229346"/>
    </source>
</evidence>
<dbReference type="SUPFAM" id="SSF55383">
    <property type="entry name" value="Copper amine oxidase, domain N"/>
    <property type="match status" value="1"/>
</dbReference>
<evidence type="ECO:0000256" key="1">
    <source>
        <dbReference type="SAM" id="SignalP"/>
    </source>
</evidence>
<keyword evidence="4" id="KW-1185">Reference proteome</keyword>
<gene>
    <name evidence="3" type="ORF">J2T15_002356</name>
</gene>
<reference evidence="3 4" key="1">
    <citation type="submission" date="2023-07" db="EMBL/GenBank/DDBJ databases">
        <title>Sorghum-associated microbial communities from plants grown in Nebraska, USA.</title>
        <authorList>
            <person name="Schachtman D."/>
        </authorList>
    </citation>
    <scope>NUCLEOTIDE SEQUENCE [LARGE SCALE GENOMIC DNA]</scope>
    <source>
        <strain evidence="3 4">CC482</strain>
    </source>
</reference>
<sequence length="189" mass="20986">MKFRKVGILLVLLSLWGGTMLFADAATQKVRVIINGINQDDGGIIVDGKTYLPLRQIASSMQAIVEWDNQSKQATVNKPNVHMFLFRNNNVFGNVSKGFEGSFKVFAQIDNLKADITAVKISIFDPGGNETVIQSGAVNPKGDNFWYATEDTEYKFESVGKYPILFYVKLKGLDEWQAVSEKQISSLAP</sequence>
<dbReference type="Pfam" id="PF07833">
    <property type="entry name" value="Cu_amine_oxidN1"/>
    <property type="match status" value="1"/>
</dbReference>
<protein>
    <recommendedName>
        <fullName evidence="2">Copper amine oxidase-like N-terminal domain-containing protein</fullName>
    </recommendedName>
</protein>
<feature type="signal peptide" evidence="1">
    <location>
        <begin position="1"/>
        <end position="25"/>
    </location>
</feature>
<feature type="chain" id="PRO_5046431468" description="Copper amine oxidase-like N-terminal domain-containing protein" evidence="1">
    <location>
        <begin position="26"/>
        <end position="189"/>
    </location>
</feature>